<protein>
    <recommendedName>
        <fullName evidence="2">Terminase</fullName>
    </recommendedName>
</protein>
<dbReference type="EMBL" id="MT142435">
    <property type="protein sequence ID" value="QJA80783.1"/>
    <property type="molecule type" value="Genomic_DNA"/>
</dbReference>
<reference evidence="1" key="1">
    <citation type="submission" date="2020-03" db="EMBL/GenBank/DDBJ databases">
        <title>The deep terrestrial virosphere.</title>
        <authorList>
            <person name="Holmfeldt K."/>
            <person name="Nilsson E."/>
            <person name="Simone D."/>
            <person name="Lopez-Fernandez M."/>
            <person name="Wu X."/>
            <person name="de Brujin I."/>
            <person name="Lundin D."/>
            <person name="Andersson A."/>
            <person name="Bertilsson S."/>
            <person name="Dopson M."/>
        </authorList>
    </citation>
    <scope>NUCLEOTIDE SEQUENCE</scope>
    <source>
        <strain evidence="1">MM415A00659</strain>
    </source>
</reference>
<accession>A0A6M3KFU7</accession>
<dbReference type="AlphaFoldDB" id="A0A6M3KFU7"/>
<name>A0A6M3KFU7_9ZZZZ</name>
<evidence type="ECO:0000313" key="1">
    <source>
        <dbReference type="EMBL" id="QJA80783.1"/>
    </source>
</evidence>
<evidence type="ECO:0008006" key="2">
    <source>
        <dbReference type="Google" id="ProtNLM"/>
    </source>
</evidence>
<proteinExistence type="predicted"/>
<gene>
    <name evidence="1" type="ORF">MM415A00659_0015</name>
</gene>
<sequence>MNLIIAKTYDPRERLTALYFKDGSCNKYYVRGAVCWPSLIQTFGVRKFEGFAILAGQDINTNVIEIWEEIKFSTIDPIVSREAIVEETGLGQWLNRMWERYYAGSYFWTGLRYEHKRYLLDVIRNKAVNPKPVFIEIRWADDLSSQHIVWKYARSKMLTAPRGTELHKQSQLMQRGDRKALPAVHALECLLEGIERYPYRKPVTTNNVVPYSYQNNEHRNTEGYYGRFAV</sequence>
<organism evidence="1">
    <name type="scientific">viral metagenome</name>
    <dbReference type="NCBI Taxonomy" id="1070528"/>
    <lineage>
        <taxon>unclassified sequences</taxon>
        <taxon>metagenomes</taxon>
        <taxon>organismal metagenomes</taxon>
    </lineage>
</organism>